<keyword evidence="2" id="KW-1185">Reference proteome</keyword>
<accession>A0A811RIC0</accession>
<protein>
    <submittedName>
        <fullName evidence="1">Uncharacterized protein</fullName>
    </submittedName>
</protein>
<evidence type="ECO:0000313" key="2">
    <source>
        <dbReference type="Proteomes" id="UP000604825"/>
    </source>
</evidence>
<name>A0A811RIC0_9POAL</name>
<dbReference type="AlphaFoldDB" id="A0A811RIC0"/>
<sequence>MAEKGEPAVLIRPEQADKAQGKNVIIGEPRVAPNVEKILGHKVVLEKDDDKNKLKIIARLTKHLSKQRLYEMAAAHQRLARLTPPVGQANSTSFAAN</sequence>
<gene>
    <name evidence="1" type="ORF">NCGR_LOCUS53431</name>
</gene>
<comment type="caution">
    <text evidence="1">The sequence shown here is derived from an EMBL/GenBank/DDBJ whole genome shotgun (WGS) entry which is preliminary data.</text>
</comment>
<organism evidence="1 2">
    <name type="scientific">Miscanthus lutarioriparius</name>
    <dbReference type="NCBI Taxonomy" id="422564"/>
    <lineage>
        <taxon>Eukaryota</taxon>
        <taxon>Viridiplantae</taxon>
        <taxon>Streptophyta</taxon>
        <taxon>Embryophyta</taxon>
        <taxon>Tracheophyta</taxon>
        <taxon>Spermatophyta</taxon>
        <taxon>Magnoliopsida</taxon>
        <taxon>Liliopsida</taxon>
        <taxon>Poales</taxon>
        <taxon>Poaceae</taxon>
        <taxon>PACMAD clade</taxon>
        <taxon>Panicoideae</taxon>
        <taxon>Andropogonodae</taxon>
        <taxon>Andropogoneae</taxon>
        <taxon>Saccharinae</taxon>
        <taxon>Miscanthus</taxon>
    </lineage>
</organism>
<dbReference type="EMBL" id="CAJGYO010000015">
    <property type="protein sequence ID" value="CAD6270136.1"/>
    <property type="molecule type" value="Genomic_DNA"/>
</dbReference>
<evidence type="ECO:0000313" key="1">
    <source>
        <dbReference type="EMBL" id="CAD6270136.1"/>
    </source>
</evidence>
<reference evidence="1" key="1">
    <citation type="submission" date="2020-10" db="EMBL/GenBank/DDBJ databases">
        <authorList>
            <person name="Han B."/>
            <person name="Lu T."/>
            <person name="Zhao Q."/>
            <person name="Huang X."/>
            <person name="Zhao Y."/>
        </authorList>
    </citation>
    <scope>NUCLEOTIDE SEQUENCE</scope>
</reference>
<proteinExistence type="predicted"/>
<dbReference type="Proteomes" id="UP000604825">
    <property type="component" value="Unassembled WGS sequence"/>
</dbReference>